<evidence type="ECO:0000313" key="3">
    <source>
        <dbReference type="Proteomes" id="UP001149140"/>
    </source>
</evidence>
<reference evidence="2" key="1">
    <citation type="submission" date="2022-10" db="EMBL/GenBank/DDBJ databases">
        <title>The WGS of Solirubrobacter ginsenosidimutans DSM 21036.</title>
        <authorList>
            <person name="Jiang Z."/>
        </authorList>
    </citation>
    <scope>NUCLEOTIDE SEQUENCE</scope>
    <source>
        <strain evidence="2">DSM 21036</strain>
    </source>
</reference>
<dbReference type="RefSeq" id="WP_270045818.1">
    <property type="nucleotide sequence ID" value="NZ_JAPDOD010000069.1"/>
</dbReference>
<dbReference type="EMBL" id="JAPDOD010000069">
    <property type="protein sequence ID" value="MDA0166560.1"/>
    <property type="molecule type" value="Genomic_DNA"/>
</dbReference>
<proteinExistence type="predicted"/>
<feature type="region of interest" description="Disordered" evidence="1">
    <location>
        <begin position="180"/>
        <end position="207"/>
    </location>
</feature>
<keyword evidence="3" id="KW-1185">Reference proteome</keyword>
<comment type="caution">
    <text evidence="2">The sequence shown here is derived from an EMBL/GenBank/DDBJ whole genome shotgun (WGS) entry which is preliminary data.</text>
</comment>
<gene>
    <name evidence="2" type="ORF">OM076_40225</name>
</gene>
<feature type="compositionally biased region" description="Basic and acidic residues" evidence="1">
    <location>
        <begin position="185"/>
        <end position="194"/>
    </location>
</feature>
<evidence type="ECO:0000313" key="2">
    <source>
        <dbReference type="EMBL" id="MDA0166560.1"/>
    </source>
</evidence>
<dbReference type="Proteomes" id="UP001149140">
    <property type="component" value="Unassembled WGS sequence"/>
</dbReference>
<protein>
    <submittedName>
        <fullName evidence="2">Uncharacterized protein</fullName>
    </submittedName>
</protein>
<organism evidence="2 3">
    <name type="scientific">Solirubrobacter ginsenosidimutans</name>
    <dbReference type="NCBI Taxonomy" id="490573"/>
    <lineage>
        <taxon>Bacteria</taxon>
        <taxon>Bacillati</taxon>
        <taxon>Actinomycetota</taxon>
        <taxon>Thermoleophilia</taxon>
        <taxon>Solirubrobacterales</taxon>
        <taxon>Solirubrobacteraceae</taxon>
        <taxon>Solirubrobacter</taxon>
    </lineage>
</organism>
<sequence length="207" mass="21346">MTDVSRLLEEFIADDRAGGLADPAAYLARASAPDRAELEALIDGYLARAPRRAFDAAAFEASPAARVVASLAGSSGTWPSLLPRLRDRARLKRAELVARLAADLGVGGREAKVASYYHAMEQGTLASSGVSDRVLEALGRIVGESAAVLRAAGTLAPPPPPAPGAAFARVAAPAPAFRAAGGEPMRARAEAAESERDEVDELFTGGA</sequence>
<dbReference type="AlphaFoldDB" id="A0A9X3S4C9"/>
<evidence type="ECO:0000256" key="1">
    <source>
        <dbReference type="SAM" id="MobiDB-lite"/>
    </source>
</evidence>
<accession>A0A9X3S4C9</accession>
<name>A0A9X3S4C9_9ACTN</name>